<dbReference type="Gene3D" id="3.30.2220.20">
    <property type="entry name" value="Phage tail assembly chaperone gp13-like"/>
    <property type="match status" value="1"/>
</dbReference>
<evidence type="ECO:0000256" key="1">
    <source>
        <dbReference type="SAM" id="MobiDB-lite"/>
    </source>
</evidence>
<evidence type="ECO:0008006" key="6">
    <source>
        <dbReference type="Google" id="ProtNLM"/>
    </source>
</evidence>
<accession>A0AAV4KN17</accession>
<gene>
    <name evidence="3" type="ORF">CP977_14755</name>
    <name evidence="2" type="ORF">GCM10010497_46110</name>
</gene>
<reference evidence="3 4" key="2">
    <citation type="submission" date="2017-09" db="EMBL/GenBank/DDBJ databases">
        <authorList>
            <person name="Lee N."/>
            <person name="Cho B.-K."/>
        </authorList>
    </citation>
    <scope>NUCLEOTIDE SEQUENCE [LARGE SCALE GENOMIC DNA]</scope>
    <source>
        <strain evidence="3 4">ATCC 19740</strain>
    </source>
</reference>
<name>A0AAV4KN17_9ACTN</name>
<feature type="region of interest" description="Disordered" evidence="1">
    <location>
        <begin position="115"/>
        <end position="134"/>
    </location>
</feature>
<feature type="compositionally biased region" description="Low complexity" evidence="1">
    <location>
        <begin position="115"/>
        <end position="125"/>
    </location>
</feature>
<evidence type="ECO:0000313" key="2">
    <source>
        <dbReference type="EMBL" id="GGR37989.1"/>
    </source>
</evidence>
<protein>
    <recommendedName>
        <fullName evidence="6">Type II toxin-antitoxin system PemK/MazF family toxin</fullName>
    </recommendedName>
</protein>
<dbReference type="EMBL" id="BMSJ01000009">
    <property type="protein sequence ID" value="GGR37989.1"/>
    <property type="molecule type" value="Genomic_DNA"/>
</dbReference>
<dbReference type="Proteomes" id="UP000642014">
    <property type="component" value="Unassembled WGS sequence"/>
</dbReference>
<evidence type="ECO:0000313" key="4">
    <source>
        <dbReference type="Proteomes" id="UP000326029"/>
    </source>
</evidence>
<reference evidence="2" key="3">
    <citation type="submission" date="2023-08" db="EMBL/GenBank/DDBJ databases">
        <authorList>
            <person name="Sun Q."/>
            <person name="Ohkuma M."/>
        </authorList>
    </citation>
    <scope>NUCLEOTIDE SEQUENCE</scope>
    <source>
        <strain evidence="2">JCM 4205</strain>
    </source>
</reference>
<proteinExistence type="predicted"/>
<dbReference type="Proteomes" id="UP000326029">
    <property type="component" value="Chromosome"/>
</dbReference>
<evidence type="ECO:0000313" key="3">
    <source>
        <dbReference type="EMBL" id="QEV33269.1"/>
    </source>
</evidence>
<sequence>MALLTAEQIGAAADRRYEDVPVPEWGGEVRIQSMSGTDRNSHQAETVILGPNGRPKGVELREQYARLLARCLVDEQGRRLFVTDKQIKALGEKDAGVLERLAKVAKRVNGLGEEAVEAAAGKSEAPPTGSSTTG</sequence>
<reference evidence="2 5" key="1">
    <citation type="journal article" date="2014" name="Int. J. Syst. Evol. Microbiol.">
        <title>Complete genome sequence of Corynebacterium casei LMG S-19264T (=DSM 44701T), isolated from a smear-ripened cheese.</title>
        <authorList>
            <consortium name="US DOE Joint Genome Institute (JGI-PGF)"/>
            <person name="Walter F."/>
            <person name="Albersmeier A."/>
            <person name="Kalinowski J."/>
            <person name="Ruckert C."/>
        </authorList>
    </citation>
    <scope>NUCLEOTIDE SEQUENCE [LARGE SCALE GENOMIC DNA]</scope>
    <source>
        <strain evidence="2 5">JCM 4205</strain>
    </source>
</reference>
<dbReference type="AlphaFoldDB" id="A0AAV4KN17"/>
<dbReference type="EMBL" id="CP023693">
    <property type="protein sequence ID" value="QEV33269.1"/>
    <property type="molecule type" value="Genomic_DNA"/>
</dbReference>
<dbReference type="InterPro" id="IPR038556">
    <property type="entry name" value="TAC_Gp13-like_sf"/>
</dbReference>
<keyword evidence="4" id="KW-1185">Reference proteome</keyword>
<dbReference type="RefSeq" id="WP_152370254.1">
    <property type="nucleotide sequence ID" value="NZ_BMSJ01000009.1"/>
</dbReference>
<evidence type="ECO:0000313" key="5">
    <source>
        <dbReference type="Proteomes" id="UP000642014"/>
    </source>
</evidence>
<organism evidence="2 5">
    <name type="scientific">Streptomyces cinereoruber</name>
    <dbReference type="NCBI Taxonomy" id="67260"/>
    <lineage>
        <taxon>Bacteria</taxon>
        <taxon>Bacillati</taxon>
        <taxon>Actinomycetota</taxon>
        <taxon>Actinomycetes</taxon>
        <taxon>Kitasatosporales</taxon>
        <taxon>Streptomycetaceae</taxon>
        <taxon>Streptomyces</taxon>
    </lineage>
</organism>
<dbReference type="GeneID" id="95455033"/>